<keyword evidence="5" id="KW-0472">Membrane</keyword>
<dbReference type="PANTHER" id="PTHR35789">
    <property type="entry name" value="SPORE GERMINATION PROTEIN B3"/>
    <property type="match status" value="1"/>
</dbReference>
<dbReference type="GO" id="GO:0016020">
    <property type="term" value="C:membrane"/>
    <property type="evidence" value="ECO:0007669"/>
    <property type="project" value="UniProtKB-SubCell"/>
</dbReference>
<accession>A0A198A4A9</accession>
<evidence type="ECO:0000256" key="2">
    <source>
        <dbReference type="ARBA" id="ARBA00007886"/>
    </source>
</evidence>
<dbReference type="InterPro" id="IPR046953">
    <property type="entry name" value="Spore_GerAC-like_C"/>
</dbReference>
<dbReference type="InterPro" id="IPR057336">
    <property type="entry name" value="GerAC_N"/>
</dbReference>
<comment type="subcellular location">
    <subcellularLocation>
        <location evidence="1">Membrane</location>
        <topology evidence="1">Lipid-anchor</topology>
    </subcellularLocation>
</comment>
<dbReference type="InterPro" id="IPR008844">
    <property type="entry name" value="Spore_GerAC-like"/>
</dbReference>
<reference evidence="10 11" key="1">
    <citation type="submission" date="2016-05" db="EMBL/GenBank/DDBJ databases">
        <title>Paenibacillus sp. 1ZS3-15 nov., isolated from the rhizosphere soil.</title>
        <authorList>
            <person name="Zhang X.X."/>
            <person name="Zhang J."/>
        </authorList>
    </citation>
    <scope>NUCLEOTIDE SEQUENCE [LARGE SCALE GENOMIC DNA]</scope>
    <source>
        <strain evidence="10 11">1ZS3-15</strain>
    </source>
</reference>
<dbReference type="PANTHER" id="PTHR35789:SF1">
    <property type="entry name" value="SPORE GERMINATION PROTEIN B3"/>
    <property type="match status" value="1"/>
</dbReference>
<dbReference type="AlphaFoldDB" id="A0A198A4A9"/>
<evidence type="ECO:0000256" key="3">
    <source>
        <dbReference type="ARBA" id="ARBA00022544"/>
    </source>
</evidence>
<dbReference type="Pfam" id="PF25198">
    <property type="entry name" value="Spore_GerAC_N"/>
    <property type="match status" value="1"/>
</dbReference>
<keyword evidence="3" id="KW-0309">Germination</keyword>
<proteinExistence type="inferred from homology"/>
<dbReference type="Proteomes" id="UP000078454">
    <property type="component" value="Unassembled WGS sequence"/>
</dbReference>
<dbReference type="Pfam" id="PF05504">
    <property type="entry name" value="Spore_GerAC"/>
    <property type="match status" value="1"/>
</dbReference>
<dbReference type="OrthoDB" id="2592518at2"/>
<evidence type="ECO:0000256" key="1">
    <source>
        <dbReference type="ARBA" id="ARBA00004635"/>
    </source>
</evidence>
<dbReference type="InterPro" id="IPR038501">
    <property type="entry name" value="Spore_GerAC_C_sf"/>
</dbReference>
<name>A0A198A4A9_9BACL</name>
<evidence type="ECO:0000256" key="7">
    <source>
        <dbReference type="ARBA" id="ARBA00023288"/>
    </source>
</evidence>
<evidence type="ECO:0000259" key="8">
    <source>
        <dbReference type="Pfam" id="PF05504"/>
    </source>
</evidence>
<feature type="domain" description="Spore germination GerAC-like C-terminal" evidence="8">
    <location>
        <begin position="188"/>
        <end position="346"/>
    </location>
</feature>
<gene>
    <name evidence="10" type="ORF">A8708_20125</name>
</gene>
<evidence type="ECO:0000256" key="4">
    <source>
        <dbReference type="ARBA" id="ARBA00022729"/>
    </source>
</evidence>
<keyword evidence="4" id="KW-0732">Signal</keyword>
<evidence type="ECO:0000313" key="11">
    <source>
        <dbReference type="Proteomes" id="UP000078454"/>
    </source>
</evidence>
<comment type="caution">
    <text evidence="10">The sequence shown here is derived from an EMBL/GenBank/DDBJ whole genome shotgun (WGS) entry which is preliminary data.</text>
</comment>
<dbReference type="STRING" id="1850517.A8708_20125"/>
<comment type="similarity">
    <text evidence="2">Belongs to the GerABKC lipoprotein family.</text>
</comment>
<feature type="domain" description="Spore germination protein N-terminal" evidence="9">
    <location>
        <begin position="20"/>
        <end position="177"/>
    </location>
</feature>
<evidence type="ECO:0000256" key="5">
    <source>
        <dbReference type="ARBA" id="ARBA00023136"/>
    </source>
</evidence>
<evidence type="ECO:0000259" key="9">
    <source>
        <dbReference type="Pfam" id="PF25198"/>
    </source>
</evidence>
<organism evidence="10 11">
    <name type="scientific">Paenibacillus oryzisoli</name>
    <dbReference type="NCBI Taxonomy" id="1850517"/>
    <lineage>
        <taxon>Bacteria</taxon>
        <taxon>Bacillati</taxon>
        <taxon>Bacillota</taxon>
        <taxon>Bacilli</taxon>
        <taxon>Bacillales</taxon>
        <taxon>Paenibacillaceae</taxon>
        <taxon>Paenibacillus</taxon>
    </lineage>
</organism>
<protein>
    <submittedName>
        <fullName evidence="10">Uncharacterized protein</fullName>
    </submittedName>
</protein>
<keyword evidence="6" id="KW-0564">Palmitate</keyword>
<dbReference type="PROSITE" id="PS51257">
    <property type="entry name" value="PROKAR_LIPOPROTEIN"/>
    <property type="match status" value="1"/>
</dbReference>
<dbReference type="RefSeq" id="WP_068667279.1">
    <property type="nucleotide sequence ID" value="NZ_LYPB01000076.1"/>
</dbReference>
<sequence>MYKYLILFLCFVLSGCAKVQIVDRIKLIQSIGFDLQEDTFKVSGTYYAYNNKVGLSLLNGEAKSFNEVLTLFTAQSDYPIAIGQLRTIVMSDDMAINGISNLASTVIRDPLMSNNAVIVLTNDHASEVLSETLKYPPSYLSDLIKQNMLSGNTPITNAHLFLDQYFGDGQDVYLPILFISPKGILQMDGVGVFHQDKLKLKISSKEGLLIKLLKDDKTNAMTSTYNFIDDQNKRISFKIINSQRKVSVQSDTAMISVKLNIELRDYPTALNVFENNNDMHDLKKQFEKHLTSELKLLLENFQKNRVDPIGFGHLTESHQRNWNENDFYDHMYPRLKFKIQTEINIQFLGVGH</sequence>
<dbReference type="NCBIfam" id="TIGR02887">
    <property type="entry name" value="spore_ger_x_C"/>
    <property type="match status" value="1"/>
</dbReference>
<dbReference type="EMBL" id="LYPB01000076">
    <property type="protein sequence ID" value="OAS16329.1"/>
    <property type="molecule type" value="Genomic_DNA"/>
</dbReference>
<keyword evidence="7" id="KW-0449">Lipoprotein</keyword>
<evidence type="ECO:0000313" key="10">
    <source>
        <dbReference type="EMBL" id="OAS16329.1"/>
    </source>
</evidence>
<dbReference type="Gene3D" id="3.30.300.210">
    <property type="entry name" value="Nutrient germinant receptor protein C, domain 3"/>
    <property type="match status" value="1"/>
</dbReference>
<dbReference type="GO" id="GO:0009847">
    <property type="term" value="P:spore germination"/>
    <property type="evidence" value="ECO:0007669"/>
    <property type="project" value="InterPro"/>
</dbReference>
<keyword evidence="11" id="KW-1185">Reference proteome</keyword>
<evidence type="ECO:0000256" key="6">
    <source>
        <dbReference type="ARBA" id="ARBA00023139"/>
    </source>
</evidence>